<proteinExistence type="predicted"/>
<name>A0A7C5Q5W2_AQUAO</name>
<feature type="domain" description="FDX-ACB" evidence="1">
    <location>
        <begin position="24"/>
        <end position="117"/>
    </location>
</feature>
<evidence type="ECO:0000259" key="1">
    <source>
        <dbReference type="PROSITE" id="PS51447"/>
    </source>
</evidence>
<dbReference type="InterPro" id="IPR005121">
    <property type="entry name" value="Fdx_antiC-bd"/>
</dbReference>
<dbReference type="Gene3D" id="3.30.70.380">
    <property type="entry name" value="Ferrodoxin-fold anticodon-binding domain"/>
    <property type="match status" value="1"/>
</dbReference>
<dbReference type="PROSITE" id="PS51447">
    <property type="entry name" value="FDX_ACB"/>
    <property type="match status" value="1"/>
</dbReference>
<dbReference type="AlphaFoldDB" id="A0A7C5Q5W2"/>
<sequence length="117" mass="13065">DPLVAEIRLDPLFAERLPHYRALSKYPPVVRDLALLVDKNLPVSKLLNEIKSHLGDKMEEAMVFDLYAGEKVGEGKKSVGVRVVLRSFEGSLSSEEANALIGSLIRRLRELLGVEIR</sequence>
<evidence type="ECO:0000313" key="2">
    <source>
        <dbReference type="EMBL" id="HHJ64977.1"/>
    </source>
</evidence>
<dbReference type="Proteomes" id="UP000885792">
    <property type="component" value="Unassembled WGS sequence"/>
</dbReference>
<dbReference type="InterPro" id="IPR036690">
    <property type="entry name" value="Fdx_antiC-bd_sf"/>
</dbReference>
<dbReference type="SUPFAM" id="SSF54991">
    <property type="entry name" value="Anticodon-binding domain of PheRS"/>
    <property type="match status" value="1"/>
</dbReference>
<keyword evidence="2" id="KW-0436">Ligase</keyword>
<accession>A0A7C5Q5W2</accession>
<comment type="caution">
    <text evidence="2">The sequence shown here is derived from an EMBL/GenBank/DDBJ whole genome shotgun (WGS) entry which is preliminary data.</text>
</comment>
<dbReference type="GO" id="GO:0016874">
    <property type="term" value="F:ligase activity"/>
    <property type="evidence" value="ECO:0007669"/>
    <property type="project" value="UniProtKB-KW"/>
</dbReference>
<protein>
    <submittedName>
        <fullName evidence="2">Phenylalanine--tRNA ligase subunit beta</fullName>
    </submittedName>
</protein>
<dbReference type="EMBL" id="DRNB01000329">
    <property type="protein sequence ID" value="HHJ64977.1"/>
    <property type="molecule type" value="Genomic_DNA"/>
</dbReference>
<organism evidence="2">
    <name type="scientific">Aquifex aeolicus</name>
    <dbReference type="NCBI Taxonomy" id="63363"/>
    <lineage>
        <taxon>Bacteria</taxon>
        <taxon>Pseudomonadati</taxon>
        <taxon>Aquificota</taxon>
        <taxon>Aquificia</taxon>
        <taxon>Aquificales</taxon>
        <taxon>Aquificaceae</taxon>
        <taxon>Aquifex</taxon>
    </lineage>
</organism>
<feature type="non-terminal residue" evidence="2">
    <location>
        <position position="1"/>
    </location>
</feature>
<dbReference type="SMART" id="SM00896">
    <property type="entry name" value="FDX-ACB"/>
    <property type="match status" value="1"/>
</dbReference>
<reference evidence="2" key="1">
    <citation type="journal article" date="2020" name="mSystems">
        <title>Genome- and Community-Level Interaction Insights into Carbon Utilization and Element Cycling Functions of Hydrothermarchaeota in Hydrothermal Sediment.</title>
        <authorList>
            <person name="Zhou Z."/>
            <person name="Liu Y."/>
            <person name="Xu W."/>
            <person name="Pan J."/>
            <person name="Luo Z.H."/>
            <person name="Li M."/>
        </authorList>
    </citation>
    <scope>NUCLEOTIDE SEQUENCE [LARGE SCALE GENOMIC DNA]</scope>
    <source>
        <strain evidence="2">HyVt-501</strain>
    </source>
</reference>
<gene>
    <name evidence="2" type="ORF">ENJ61_08745</name>
</gene>
<dbReference type="Pfam" id="PF03147">
    <property type="entry name" value="FDX-ACB"/>
    <property type="match status" value="1"/>
</dbReference>